<organism evidence="6 7">
    <name type="scientific">Heyndrickxia coagulans</name>
    <name type="common">Weizmannia coagulans</name>
    <dbReference type="NCBI Taxonomy" id="1398"/>
    <lineage>
        <taxon>Bacteria</taxon>
        <taxon>Bacillati</taxon>
        <taxon>Bacillota</taxon>
        <taxon>Bacilli</taxon>
        <taxon>Bacillales</taxon>
        <taxon>Bacillaceae</taxon>
        <taxon>Heyndrickxia</taxon>
    </lineage>
</organism>
<evidence type="ECO:0000256" key="1">
    <source>
        <dbReference type="ARBA" id="ARBA00006068"/>
    </source>
</evidence>
<comment type="caution">
    <text evidence="6">The sequence shown here is derived from an EMBL/GenBank/DDBJ whole genome shotgun (WGS) entry which is preliminary data.</text>
</comment>
<evidence type="ECO:0000256" key="3">
    <source>
        <dbReference type="ARBA" id="ARBA00022968"/>
    </source>
</evidence>
<protein>
    <submittedName>
        <fullName evidence="6">Putative transcriptional regulator LytR</fullName>
    </submittedName>
</protein>
<accession>A0A133KT77</accession>
<reference evidence="7" key="1">
    <citation type="submission" date="2016-01" db="EMBL/GenBank/DDBJ databases">
        <authorList>
            <person name="Mitreva M."/>
            <person name="Pepin K.H."/>
            <person name="Mihindukulasuriya K.A."/>
            <person name="Fulton R."/>
            <person name="Fronick C."/>
            <person name="O'Laughlin M."/>
            <person name="Miner T."/>
            <person name="Herter B."/>
            <person name="Rosa B.A."/>
            <person name="Cordes M."/>
            <person name="Tomlinson C."/>
            <person name="Wollam A."/>
            <person name="Palsikar V.B."/>
            <person name="Mardis E.R."/>
            <person name="Wilson R.K."/>
        </authorList>
    </citation>
    <scope>NUCLEOTIDE SEQUENCE [LARGE SCALE GENOMIC DNA]</scope>
    <source>
        <strain evidence="7">GED7749B</strain>
    </source>
</reference>
<feature type="domain" description="Cell envelope-related transcriptional attenuator" evidence="5">
    <location>
        <begin position="74"/>
        <end position="222"/>
    </location>
</feature>
<dbReference type="PROSITE" id="PS51257">
    <property type="entry name" value="PROKAR_LIPOPROTEIN"/>
    <property type="match status" value="1"/>
</dbReference>
<evidence type="ECO:0000313" key="6">
    <source>
        <dbReference type="EMBL" id="KWZ82716.1"/>
    </source>
</evidence>
<dbReference type="InterPro" id="IPR050922">
    <property type="entry name" value="LytR/CpsA/Psr_CW_biosynth"/>
</dbReference>
<proteinExistence type="inferred from homology"/>
<dbReference type="EMBL" id="LRPN01000050">
    <property type="protein sequence ID" value="KWZ82716.1"/>
    <property type="molecule type" value="Genomic_DNA"/>
</dbReference>
<dbReference type="PANTHER" id="PTHR33392">
    <property type="entry name" value="POLYISOPRENYL-TEICHOIC ACID--PEPTIDOGLYCAN TEICHOIC ACID TRANSFERASE TAGU"/>
    <property type="match status" value="1"/>
</dbReference>
<evidence type="ECO:0000256" key="4">
    <source>
        <dbReference type="ARBA" id="ARBA00022989"/>
    </source>
</evidence>
<comment type="similarity">
    <text evidence="1">Belongs to the LytR/CpsA/Psr (LCP) family.</text>
</comment>
<dbReference type="Proteomes" id="UP000070376">
    <property type="component" value="Unassembled WGS sequence"/>
</dbReference>
<dbReference type="RefSeq" id="WP_061086760.1">
    <property type="nucleotide sequence ID" value="NZ_CP091131.1"/>
</dbReference>
<evidence type="ECO:0000259" key="5">
    <source>
        <dbReference type="Pfam" id="PF03816"/>
    </source>
</evidence>
<keyword evidence="2" id="KW-0812">Transmembrane</keyword>
<keyword evidence="4" id="KW-1133">Transmembrane helix</keyword>
<dbReference type="Gene3D" id="3.40.630.190">
    <property type="entry name" value="LCP protein"/>
    <property type="match status" value="1"/>
</dbReference>
<dbReference type="Pfam" id="PF03816">
    <property type="entry name" value="LytR_cpsA_psr"/>
    <property type="match status" value="1"/>
</dbReference>
<dbReference type="PANTHER" id="PTHR33392:SF6">
    <property type="entry name" value="POLYISOPRENYL-TEICHOIC ACID--PEPTIDOGLYCAN TEICHOIC ACID TRANSFERASE TAGU"/>
    <property type="match status" value="1"/>
</dbReference>
<gene>
    <name evidence="6" type="ORF">HMPREF3213_01658</name>
</gene>
<dbReference type="NCBIfam" id="TIGR00350">
    <property type="entry name" value="lytR_cpsA_psr"/>
    <property type="match status" value="1"/>
</dbReference>
<keyword evidence="3" id="KW-0735">Signal-anchor</keyword>
<dbReference type="PATRIC" id="fig|1398.22.peg.1667"/>
<keyword evidence="4" id="KW-0472">Membrane</keyword>
<dbReference type="GO" id="GO:0071555">
    <property type="term" value="P:cell wall organization"/>
    <property type="evidence" value="ECO:0007669"/>
    <property type="project" value="UniProtKB-KW"/>
</dbReference>
<evidence type="ECO:0000256" key="2">
    <source>
        <dbReference type="ARBA" id="ARBA00022692"/>
    </source>
</evidence>
<name>A0A133KT77_HEYCO</name>
<dbReference type="InterPro" id="IPR004474">
    <property type="entry name" value="LytR_CpsA_psr"/>
</dbReference>
<sequence length="303" mass="33518">MKKKILMSFLSLIGILVIACGGYAYYVYHSAKAAANKMHESLAGTSNESISSQNGQPISVLLLGVDERANDSGRSDAIIVMTINPKKGTTQLVSIPRDTRTLIAGRGTYDKINAAYAYGGTSMALQTVEDFTGIQMDYYVKINMQALKKLVNAVGGITVNNTIDWHDEGYYKKGYHYKKGEIHLNGAQALGYVRMRHLDPEGDFGRNKRQRKVIEALIRKATSISSVAKYSSILDTLGDNVKTNMTFNDMLTIEKNYRNAAKNITEYEVKGTDANFDGIYYLAVSDAEKEKVTQMLEENLSGD</sequence>
<evidence type="ECO:0000313" key="7">
    <source>
        <dbReference type="Proteomes" id="UP000070376"/>
    </source>
</evidence>
<dbReference type="AlphaFoldDB" id="A0A133KT77"/>